<protein>
    <submittedName>
        <fullName evidence="5">Putative sensory transducer</fullName>
    </submittedName>
</protein>
<gene>
    <name evidence="5" type="ORF">GTGU_00974</name>
</gene>
<sequence>MLWIINNNIEFRPEKNRLASVTNPELSVILTTPASRCLTLLLEAAPEVVPQQDFFKKVWEDDGMLVPANTLYQNISIVRRGLRTVGETEGTLIATVPRKGFQIESNIKVEQVEEIAGTEAPQNNSDDVEVAGDNALLDVTPPPAAETSDSIRNSKRARNQRVLLMVLSFIVGALIFQYPWYLKNEKNFFDNYRLYETVNGCQFFSRSDDIDGNDSFQKYKNAVMKTGVDCKKYPWIYFSSSSTAPALSALLCHRPYERKSDSGCITLYFRGLNDD</sequence>
<dbReference type="Pfam" id="PF00486">
    <property type="entry name" value="Trans_reg_C"/>
    <property type="match status" value="1"/>
</dbReference>
<evidence type="ECO:0000313" key="6">
    <source>
        <dbReference type="Proteomes" id="UP000028630"/>
    </source>
</evidence>
<dbReference type="eggNOG" id="COG3710">
    <property type="taxonomic scope" value="Bacteria"/>
</dbReference>
<organism evidence="5 6">
    <name type="scientific">Trabulsiella guamensis ATCC 49490</name>
    <dbReference type="NCBI Taxonomy" id="1005994"/>
    <lineage>
        <taxon>Bacteria</taxon>
        <taxon>Pseudomonadati</taxon>
        <taxon>Pseudomonadota</taxon>
        <taxon>Gammaproteobacteria</taxon>
        <taxon>Enterobacterales</taxon>
        <taxon>Enterobacteriaceae</taxon>
        <taxon>Trabulsiella</taxon>
    </lineage>
</organism>
<proteinExistence type="predicted"/>
<dbReference type="RefSeq" id="WP_038154559.1">
    <property type="nucleotide sequence ID" value="NZ_JMTB01000042.1"/>
</dbReference>
<dbReference type="GO" id="GO:0006355">
    <property type="term" value="P:regulation of DNA-templated transcription"/>
    <property type="evidence" value="ECO:0007669"/>
    <property type="project" value="InterPro"/>
</dbReference>
<dbReference type="AlphaFoldDB" id="A0A085AGA4"/>
<dbReference type="GO" id="GO:0000160">
    <property type="term" value="P:phosphorelay signal transduction system"/>
    <property type="evidence" value="ECO:0007669"/>
    <property type="project" value="InterPro"/>
</dbReference>
<reference evidence="6" key="1">
    <citation type="submission" date="2014-05" db="EMBL/GenBank/DDBJ databases">
        <title>ATOL: Assembling a taxonomically balanced genome-scale reconstruction of the evolutionary history of the Enterobacteriaceae.</title>
        <authorList>
            <person name="Plunkett G. III"/>
            <person name="Neeno-Eckwall E.C."/>
            <person name="Glasner J.D."/>
            <person name="Perna N.T."/>
        </authorList>
    </citation>
    <scope>NUCLEOTIDE SEQUENCE [LARGE SCALE GENOMIC DNA]</scope>
    <source>
        <strain evidence="6">ATCC 49490</strain>
    </source>
</reference>
<keyword evidence="3" id="KW-0812">Transmembrane</keyword>
<dbReference type="InterPro" id="IPR016032">
    <property type="entry name" value="Sig_transdc_resp-reg_C-effctor"/>
</dbReference>
<keyword evidence="3" id="KW-0472">Membrane</keyword>
<dbReference type="SMART" id="SM00862">
    <property type="entry name" value="Trans_reg_C"/>
    <property type="match status" value="1"/>
</dbReference>
<name>A0A085AGA4_9ENTR</name>
<dbReference type="Gene3D" id="1.10.10.10">
    <property type="entry name" value="Winged helix-like DNA-binding domain superfamily/Winged helix DNA-binding domain"/>
    <property type="match status" value="1"/>
</dbReference>
<dbReference type="GO" id="GO:0003677">
    <property type="term" value="F:DNA binding"/>
    <property type="evidence" value="ECO:0007669"/>
    <property type="project" value="UniProtKB-UniRule"/>
</dbReference>
<dbReference type="EMBL" id="JMTB01000042">
    <property type="protein sequence ID" value="KFC09249.1"/>
    <property type="molecule type" value="Genomic_DNA"/>
</dbReference>
<evidence type="ECO:0000256" key="1">
    <source>
        <dbReference type="ARBA" id="ARBA00023125"/>
    </source>
</evidence>
<dbReference type="InterPro" id="IPR036388">
    <property type="entry name" value="WH-like_DNA-bd_sf"/>
</dbReference>
<evidence type="ECO:0000256" key="2">
    <source>
        <dbReference type="PROSITE-ProRule" id="PRU01091"/>
    </source>
</evidence>
<feature type="DNA-binding region" description="OmpR/PhoB-type" evidence="2">
    <location>
        <begin position="1"/>
        <end position="105"/>
    </location>
</feature>
<dbReference type="SUPFAM" id="SSF46894">
    <property type="entry name" value="C-terminal effector domain of the bipartite response regulators"/>
    <property type="match status" value="1"/>
</dbReference>
<evidence type="ECO:0000259" key="4">
    <source>
        <dbReference type="PROSITE" id="PS51755"/>
    </source>
</evidence>
<dbReference type="Proteomes" id="UP000028630">
    <property type="component" value="Unassembled WGS sequence"/>
</dbReference>
<evidence type="ECO:0000256" key="3">
    <source>
        <dbReference type="SAM" id="Phobius"/>
    </source>
</evidence>
<dbReference type="OrthoDB" id="7003224at2"/>
<dbReference type="PROSITE" id="PS51755">
    <property type="entry name" value="OMPR_PHOB"/>
    <property type="match status" value="1"/>
</dbReference>
<comment type="caution">
    <text evidence="5">The sequence shown here is derived from an EMBL/GenBank/DDBJ whole genome shotgun (WGS) entry which is preliminary data.</text>
</comment>
<accession>A0A085AGA4</accession>
<feature type="transmembrane region" description="Helical" evidence="3">
    <location>
        <begin position="162"/>
        <end position="181"/>
    </location>
</feature>
<keyword evidence="3" id="KW-1133">Transmembrane helix</keyword>
<feature type="domain" description="OmpR/PhoB-type" evidence="4">
    <location>
        <begin position="1"/>
        <end position="105"/>
    </location>
</feature>
<keyword evidence="1 2" id="KW-0238">DNA-binding</keyword>
<dbReference type="InterPro" id="IPR001867">
    <property type="entry name" value="OmpR/PhoB-type_DNA-bd"/>
</dbReference>
<keyword evidence="6" id="KW-1185">Reference proteome</keyword>
<evidence type="ECO:0000313" key="5">
    <source>
        <dbReference type="EMBL" id="KFC09249.1"/>
    </source>
</evidence>